<keyword evidence="1" id="KW-0472">Membrane</keyword>
<evidence type="ECO:0000259" key="2">
    <source>
        <dbReference type="SMART" id="SM00421"/>
    </source>
</evidence>
<dbReference type="SUPFAM" id="SSF46894">
    <property type="entry name" value="C-terminal effector domain of the bipartite response regulators"/>
    <property type="match status" value="1"/>
</dbReference>
<dbReference type="OrthoDB" id="8277135at2"/>
<protein>
    <submittedName>
        <fullName evidence="3">LuxR family transcriptional regulator</fullName>
    </submittedName>
</protein>
<sequence>MSAGAWRKARWPRAVRARLGVLSVFIALQAVAVAFFIGDVVVDIMVDSMSGSLVQHTVIEAIATLALLMGVSLGAYEIWQTLARTRRAERALQLASGAFSDLVRQRFDFWGLTDAEREVALLTLKGFDAPEIGRLRQVANGTVRAQLARIYAKSESNGRGQFVSLFLDDLLETPLQEAR</sequence>
<dbReference type="InterPro" id="IPR016032">
    <property type="entry name" value="Sig_transdc_resp-reg_C-effctor"/>
</dbReference>
<keyword evidence="1" id="KW-1133">Transmembrane helix</keyword>
<dbReference type="GO" id="GO:0003677">
    <property type="term" value="F:DNA binding"/>
    <property type="evidence" value="ECO:0007669"/>
    <property type="project" value="InterPro"/>
</dbReference>
<feature type="transmembrane region" description="Helical" evidence="1">
    <location>
        <begin position="58"/>
        <end position="79"/>
    </location>
</feature>
<dbReference type="RefSeq" id="WP_132831009.1">
    <property type="nucleotide sequence ID" value="NZ_SMFP01000015.1"/>
</dbReference>
<evidence type="ECO:0000256" key="1">
    <source>
        <dbReference type="SAM" id="Phobius"/>
    </source>
</evidence>
<comment type="caution">
    <text evidence="3">The sequence shown here is derived from an EMBL/GenBank/DDBJ whole genome shotgun (WGS) entry which is preliminary data.</text>
</comment>
<keyword evidence="1" id="KW-0812">Transmembrane</keyword>
<feature type="domain" description="HTH luxR-type" evidence="2">
    <location>
        <begin position="109"/>
        <end position="166"/>
    </location>
</feature>
<dbReference type="Gene3D" id="1.10.10.10">
    <property type="entry name" value="Winged helix-like DNA-binding domain superfamily/Winged helix DNA-binding domain"/>
    <property type="match status" value="1"/>
</dbReference>
<proteinExistence type="predicted"/>
<dbReference type="Proteomes" id="UP000294662">
    <property type="component" value="Unassembled WGS sequence"/>
</dbReference>
<evidence type="ECO:0000313" key="4">
    <source>
        <dbReference type="Proteomes" id="UP000294662"/>
    </source>
</evidence>
<keyword evidence="4" id="KW-1185">Reference proteome</keyword>
<feature type="transmembrane region" description="Helical" evidence="1">
    <location>
        <begin position="20"/>
        <end position="38"/>
    </location>
</feature>
<reference evidence="3 4" key="1">
    <citation type="submission" date="2019-03" db="EMBL/GenBank/DDBJ databases">
        <authorList>
            <person name="Zhang S."/>
        </authorList>
    </citation>
    <scope>NUCLEOTIDE SEQUENCE [LARGE SCALE GENOMIC DNA]</scope>
    <source>
        <strain evidence="3 4">S4J41</strain>
    </source>
</reference>
<dbReference type="GO" id="GO:0006355">
    <property type="term" value="P:regulation of DNA-templated transcription"/>
    <property type="evidence" value="ECO:0007669"/>
    <property type="project" value="InterPro"/>
</dbReference>
<dbReference type="InterPro" id="IPR000792">
    <property type="entry name" value="Tscrpt_reg_LuxR_C"/>
</dbReference>
<gene>
    <name evidence="3" type="ORF">E1B25_18135</name>
</gene>
<dbReference type="AlphaFoldDB" id="A0A4R5EKW9"/>
<organism evidence="3 4">
    <name type="scientific">Antarcticimicrobium sediminis</name>
    <dbReference type="NCBI Taxonomy" id="2546227"/>
    <lineage>
        <taxon>Bacteria</taxon>
        <taxon>Pseudomonadati</taxon>
        <taxon>Pseudomonadota</taxon>
        <taxon>Alphaproteobacteria</taxon>
        <taxon>Rhodobacterales</taxon>
        <taxon>Paracoccaceae</taxon>
        <taxon>Antarcticimicrobium</taxon>
    </lineage>
</organism>
<name>A0A4R5EKW9_9RHOB</name>
<dbReference type="EMBL" id="SMFP01000015">
    <property type="protein sequence ID" value="TDE35077.1"/>
    <property type="molecule type" value="Genomic_DNA"/>
</dbReference>
<dbReference type="SMART" id="SM00421">
    <property type="entry name" value="HTH_LUXR"/>
    <property type="match status" value="1"/>
</dbReference>
<evidence type="ECO:0000313" key="3">
    <source>
        <dbReference type="EMBL" id="TDE35077.1"/>
    </source>
</evidence>
<dbReference type="InterPro" id="IPR036388">
    <property type="entry name" value="WH-like_DNA-bd_sf"/>
</dbReference>
<accession>A0A4R5EKW9</accession>